<organism evidence="3 4">
    <name type="scientific">Microseira wollei NIES-4236</name>
    <dbReference type="NCBI Taxonomy" id="2530354"/>
    <lineage>
        <taxon>Bacteria</taxon>
        <taxon>Bacillati</taxon>
        <taxon>Cyanobacteriota</taxon>
        <taxon>Cyanophyceae</taxon>
        <taxon>Oscillatoriophycideae</taxon>
        <taxon>Aerosakkonematales</taxon>
        <taxon>Aerosakkonemataceae</taxon>
        <taxon>Microseira</taxon>
    </lineage>
</organism>
<protein>
    <submittedName>
        <fullName evidence="3">Response regulator receiver modulated serine phosphatase</fullName>
    </submittedName>
</protein>
<dbReference type="GO" id="GO:0016791">
    <property type="term" value="F:phosphatase activity"/>
    <property type="evidence" value="ECO:0007669"/>
    <property type="project" value="TreeGrafter"/>
</dbReference>
<dbReference type="InterPro" id="IPR052016">
    <property type="entry name" value="Bact_Sigma-Reg"/>
</dbReference>
<dbReference type="EMBL" id="BLAY01000073">
    <property type="protein sequence ID" value="GET39746.1"/>
    <property type="molecule type" value="Genomic_DNA"/>
</dbReference>
<dbReference type="AlphaFoldDB" id="A0AAV3XG99"/>
<evidence type="ECO:0000256" key="1">
    <source>
        <dbReference type="ARBA" id="ARBA00022801"/>
    </source>
</evidence>
<keyword evidence="1" id="KW-0378">Hydrolase</keyword>
<gene>
    <name evidence="3" type="ORF">MiSe_45180</name>
</gene>
<dbReference type="Proteomes" id="UP001050975">
    <property type="component" value="Unassembled WGS sequence"/>
</dbReference>
<evidence type="ECO:0000259" key="2">
    <source>
        <dbReference type="Pfam" id="PF07228"/>
    </source>
</evidence>
<dbReference type="PANTHER" id="PTHR43156">
    <property type="entry name" value="STAGE II SPORULATION PROTEIN E-RELATED"/>
    <property type="match status" value="1"/>
</dbReference>
<dbReference type="InterPro" id="IPR001932">
    <property type="entry name" value="PPM-type_phosphatase-like_dom"/>
</dbReference>
<dbReference type="InterPro" id="IPR036457">
    <property type="entry name" value="PPM-type-like_dom_sf"/>
</dbReference>
<keyword evidence="4" id="KW-1185">Reference proteome</keyword>
<evidence type="ECO:0000313" key="3">
    <source>
        <dbReference type="EMBL" id="GET39746.1"/>
    </source>
</evidence>
<dbReference type="Pfam" id="PF07228">
    <property type="entry name" value="SpoIIE"/>
    <property type="match status" value="1"/>
</dbReference>
<dbReference type="PANTHER" id="PTHR43156:SF2">
    <property type="entry name" value="STAGE II SPORULATION PROTEIN E"/>
    <property type="match status" value="1"/>
</dbReference>
<dbReference type="Gene3D" id="3.60.40.10">
    <property type="entry name" value="PPM-type phosphatase domain"/>
    <property type="match status" value="1"/>
</dbReference>
<reference evidence="3" key="1">
    <citation type="submission" date="2019-10" db="EMBL/GenBank/DDBJ databases">
        <title>Draft genome sequece of Microseira wollei NIES-4236.</title>
        <authorList>
            <person name="Yamaguchi H."/>
            <person name="Suzuki S."/>
            <person name="Kawachi M."/>
        </authorList>
    </citation>
    <scope>NUCLEOTIDE SEQUENCE</scope>
    <source>
        <strain evidence="3">NIES-4236</strain>
    </source>
</reference>
<evidence type="ECO:0000313" key="4">
    <source>
        <dbReference type="Proteomes" id="UP001050975"/>
    </source>
</evidence>
<comment type="caution">
    <text evidence="3">The sequence shown here is derived from an EMBL/GenBank/DDBJ whole genome shotgun (WGS) entry which is preliminary data.</text>
</comment>
<sequence length="221" mass="24021">MAILEQKVQERTAQLAPANAEILVLNKRLKAENIRLSAELEVARKLQQMILPKDATLAQIPELEIAGPSQPAAAVGGDYYDILQQSDPIKIGMGNVTGQGRESGVLAIVVQTAVGTLLATNETDTVKFLKVLNRKIYDNLQQMNCDKNLTFALLDYQGGMLRLSGHEQLIVIHSGGSVELIDTIYLGFPLGIVSDIADFVAYADIQLNSGDVVVLYTDRIT</sequence>
<proteinExistence type="predicted"/>
<accession>A0AAV3XG99</accession>
<name>A0AAV3XG99_9CYAN</name>
<feature type="domain" description="PPM-type phosphatase" evidence="2">
    <location>
        <begin position="89"/>
        <end position="218"/>
    </location>
</feature>